<dbReference type="InParanoid" id="G2YE51"/>
<dbReference type="HOGENOM" id="CLU_2830923_0_0_1"/>
<organism evidence="1 2">
    <name type="scientific">Botryotinia fuckeliana (strain T4)</name>
    <name type="common">Noble rot fungus</name>
    <name type="synonym">Botrytis cinerea</name>
    <dbReference type="NCBI Taxonomy" id="999810"/>
    <lineage>
        <taxon>Eukaryota</taxon>
        <taxon>Fungi</taxon>
        <taxon>Dikarya</taxon>
        <taxon>Ascomycota</taxon>
        <taxon>Pezizomycotina</taxon>
        <taxon>Leotiomycetes</taxon>
        <taxon>Helotiales</taxon>
        <taxon>Sclerotiniaceae</taxon>
        <taxon>Botrytis</taxon>
    </lineage>
</organism>
<name>G2YE51_BOTF4</name>
<accession>G2YE51</accession>
<reference evidence="2" key="1">
    <citation type="journal article" date="2011" name="PLoS Genet.">
        <title>Genomic analysis of the necrotrophic fungal pathogens Sclerotinia sclerotiorum and Botrytis cinerea.</title>
        <authorList>
            <person name="Amselem J."/>
            <person name="Cuomo C.A."/>
            <person name="van Kan J.A."/>
            <person name="Viaud M."/>
            <person name="Benito E.P."/>
            <person name="Couloux A."/>
            <person name="Coutinho P.M."/>
            <person name="de Vries R.P."/>
            <person name="Dyer P.S."/>
            <person name="Fillinger S."/>
            <person name="Fournier E."/>
            <person name="Gout L."/>
            <person name="Hahn M."/>
            <person name="Kohn L."/>
            <person name="Lapalu N."/>
            <person name="Plummer K.M."/>
            <person name="Pradier J.M."/>
            <person name="Quevillon E."/>
            <person name="Sharon A."/>
            <person name="Simon A."/>
            <person name="ten Have A."/>
            <person name="Tudzynski B."/>
            <person name="Tudzynski P."/>
            <person name="Wincker P."/>
            <person name="Andrew M."/>
            <person name="Anthouard V."/>
            <person name="Beever R.E."/>
            <person name="Beffa R."/>
            <person name="Benoit I."/>
            <person name="Bouzid O."/>
            <person name="Brault B."/>
            <person name="Chen Z."/>
            <person name="Choquer M."/>
            <person name="Collemare J."/>
            <person name="Cotton P."/>
            <person name="Danchin E.G."/>
            <person name="Da Silva C."/>
            <person name="Gautier A."/>
            <person name="Giraud C."/>
            <person name="Giraud T."/>
            <person name="Gonzalez C."/>
            <person name="Grossetete S."/>
            <person name="Guldener U."/>
            <person name="Henrissat B."/>
            <person name="Howlett B.J."/>
            <person name="Kodira C."/>
            <person name="Kretschmer M."/>
            <person name="Lappartient A."/>
            <person name="Leroch M."/>
            <person name="Levis C."/>
            <person name="Mauceli E."/>
            <person name="Neuveglise C."/>
            <person name="Oeser B."/>
            <person name="Pearson M."/>
            <person name="Poulain J."/>
            <person name="Poussereau N."/>
            <person name="Quesneville H."/>
            <person name="Rascle C."/>
            <person name="Schumacher J."/>
            <person name="Segurens B."/>
            <person name="Sexton A."/>
            <person name="Silva E."/>
            <person name="Sirven C."/>
            <person name="Soanes D.M."/>
            <person name="Talbot N.J."/>
            <person name="Templeton M."/>
            <person name="Yandava C."/>
            <person name="Yarden O."/>
            <person name="Zeng Q."/>
            <person name="Rollins J.A."/>
            <person name="Lebrun M.H."/>
            <person name="Dickman M."/>
        </authorList>
    </citation>
    <scope>NUCLEOTIDE SEQUENCE [LARGE SCALE GENOMIC DNA]</scope>
    <source>
        <strain evidence="2">T4</strain>
    </source>
</reference>
<dbReference type="EMBL" id="FQ790322">
    <property type="protein sequence ID" value="CCD50049.1"/>
    <property type="molecule type" value="Genomic_DNA"/>
</dbReference>
<dbReference type="AlphaFoldDB" id="G2YE51"/>
<gene>
    <name evidence="1" type="ORF">BofuT4_uP093210.1</name>
</gene>
<protein>
    <submittedName>
        <fullName evidence="1">Uncharacterized protein</fullName>
    </submittedName>
</protein>
<proteinExistence type="predicted"/>
<evidence type="ECO:0000313" key="1">
    <source>
        <dbReference type="EMBL" id="CCD50049.1"/>
    </source>
</evidence>
<evidence type="ECO:0000313" key="2">
    <source>
        <dbReference type="Proteomes" id="UP000008177"/>
    </source>
</evidence>
<dbReference type="Proteomes" id="UP000008177">
    <property type="component" value="Unplaced contigs"/>
</dbReference>
<sequence length="66" mass="7117">MTPRSPIPAAVLSSANPKKLQIIPTIPQRVPDIPTPKIAVPNHFAESIGDAGMVIFVYVGKKVSRR</sequence>